<dbReference type="Proteomes" id="UP001150904">
    <property type="component" value="Unassembled WGS sequence"/>
</dbReference>
<keyword evidence="1" id="KW-1133">Transmembrane helix</keyword>
<reference evidence="2" key="1">
    <citation type="submission" date="2022-12" db="EMBL/GenBank/DDBJ databases">
        <authorList>
            <person name="Petersen C."/>
        </authorList>
    </citation>
    <scope>NUCLEOTIDE SEQUENCE</scope>
    <source>
        <strain evidence="2">IBT 15544</strain>
    </source>
</reference>
<dbReference type="PANTHER" id="PTHR11360:SF130">
    <property type="entry name" value="MAJOR FACILITATOR SUPERFAMILY (MFS) PROFILE DOMAIN-CONTAINING PROTEIN-RELATED"/>
    <property type="match status" value="1"/>
</dbReference>
<dbReference type="RefSeq" id="XP_058303073.1">
    <property type="nucleotide sequence ID" value="XM_058456174.1"/>
</dbReference>
<dbReference type="OrthoDB" id="4365025at2759"/>
<feature type="transmembrane region" description="Helical" evidence="1">
    <location>
        <begin position="130"/>
        <end position="152"/>
    </location>
</feature>
<sequence length="221" mass="23581">MSVVRMASTGSEIEMYRVASRASCSLLEAAFAYIAAIGSTLHTITEQTHNAPKSNHPPPNGGPVAWLQVLAGHLFVFNTWGYANSFGIFQAYYASWLSLPASTISWVGSVQVFLIFLIGSVSGRAFDTGYYRPVLGIGCAMQIVAVFMTSLCTKYWQVFLAQGVCQGLGNGLIVCPTIASVSTYFTTKWTIAISTAASGAAMGELSSRSLGRSYCLKLASP</sequence>
<dbReference type="AlphaFoldDB" id="A0A9W9M609"/>
<feature type="transmembrane region" description="Helical" evidence="1">
    <location>
        <begin position="95"/>
        <end position="118"/>
    </location>
</feature>
<keyword evidence="3" id="KW-1185">Reference proteome</keyword>
<protein>
    <submittedName>
        <fullName evidence="2">Short-chain dehydrogenase/reductase SDR</fullName>
    </submittedName>
</protein>
<evidence type="ECO:0000256" key="1">
    <source>
        <dbReference type="SAM" id="Phobius"/>
    </source>
</evidence>
<keyword evidence="1" id="KW-0812">Transmembrane</keyword>
<feature type="transmembrane region" description="Helical" evidence="1">
    <location>
        <begin position="25"/>
        <end position="44"/>
    </location>
</feature>
<dbReference type="SUPFAM" id="SSF103473">
    <property type="entry name" value="MFS general substrate transporter"/>
    <property type="match status" value="1"/>
</dbReference>
<dbReference type="EMBL" id="JAPQKR010000016">
    <property type="protein sequence ID" value="KAJ5190133.1"/>
    <property type="molecule type" value="Genomic_DNA"/>
</dbReference>
<organism evidence="2 3">
    <name type="scientific">Penicillium cinerascens</name>
    <dbReference type="NCBI Taxonomy" id="70096"/>
    <lineage>
        <taxon>Eukaryota</taxon>
        <taxon>Fungi</taxon>
        <taxon>Dikarya</taxon>
        <taxon>Ascomycota</taxon>
        <taxon>Pezizomycotina</taxon>
        <taxon>Eurotiomycetes</taxon>
        <taxon>Eurotiomycetidae</taxon>
        <taxon>Eurotiales</taxon>
        <taxon>Aspergillaceae</taxon>
        <taxon>Penicillium</taxon>
    </lineage>
</organism>
<name>A0A9W9M609_9EURO</name>
<dbReference type="InterPro" id="IPR050327">
    <property type="entry name" value="Proton-linked_MCT"/>
</dbReference>
<dbReference type="GeneID" id="83183475"/>
<comment type="caution">
    <text evidence="2">The sequence shown here is derived from an EMBL/GenBank/DDBJ whole genome shotgun (WGS) entry which is preliminary data.</text>
</comment>
<evidence type="ECO:0000313" key="3">
    <source>
        <dbReference type="Proteomes" id="UP001150904"/>
    </source>
</evidence>
<evidence type="ECO:0000313" key="2">
    <source>
        <dbReference type="EMBL" id="KAJ5190133.1"/>
    </source>
</evidence>
<proteinExistence type="predicted"/>
<dbReference type="Gene3D" id="1.20.1250.20">
    <property type="entry name" value="MFS general substrate transporter like domains"/>
    <property type="match status" value="1"/>
</dbReference>
<reference evidence="2" key="2">
    <citation type="journal article" date="2023" name="IMA Fungus">
        <title>Comparative genomic study of the Penicillium genus elucidates a diverse pangenome and 15 lateral gene transfer events.</title>
        <authorList>
            <person name="Petersen C."/>
            <person name="Sorensen T."/>
            <person name="Nielsen M.R."/>
            <person name="Sondergaard T.E."/>
            <person name="Sorensen J.L."/>
            <person name="Fitzpatrick D.A."/>
            <person name="Frisvad J.C."/>
            <person name="Nielsen K.L."/>
        </authorList>
    </citation>
    <scope>NUCLEOTIDE SEQUENCE</scope>
    <source>
        <strain evidence="2">IBT 15544</strain>
    </source>
</reference>
<dbReference type="InterPro" id="IPR036259">
    <property type="entry name" value="MFS_trans_sf"/>
</dbReference>
<gene>
    <name evidence="2" type="ORF">N7498_009118</name>
</gene>
<feature type="transmembrane region" description="Helical" evidence="1">
    <location>
        <begin position="64"/>
        <end position="83"/>
    </location>
</feature>
<keyword evidence="1" id="KW-0472">Membrane</keyword>
<dbReference type="PANTHER" id="PTHR11360">
    <property type="entry name" value="MONOCARBOXYLATE TRANSPORTER"/>
    <property type="match status" value="1"/>
</dbReference>
<accession>A0A9W9M609</accession>